<protein>
    <recommendedName>
        <fullName evidence="3">Lipoprotein</fullName>
    </recommendedName>
</protein>
<dbReference type="EMBL" id="QGDO01000002">
    <property type="protein sequence ID" value="PWJ42542.1"/>
    <property type="molecule type" value="Genomic_DNA"/>
</dbReference>
<name>A0A315ZB75_SEDFL</name>
<evidence type="ECO:0000313" key="2">
    <source>
        <dbReference type="Proteomes" id="UP000245535"/>
    </source>
</evidence>
<dbReference type="AlphaFoldDB" id="A0A315ZB75"/>
<dbReference type="Proteomes" id="UP000245535">
    <property type="component" value="Unassembled WGS sequence"/>
</dbReference>
<dbReference type="RefSeq" id="WP_109616682.1">
    <property type="nucleotide sequence ID" value="NZ_QGDO01000002.1"/>
</dbReference>
<evidence type="ECO:0000313" key="1">
    <source>
        <dbReference type="EMBL" id="PWJ42542.1"/>
    </source>
</evidence>
<reference evidence="1 2" key="1">
    <citation type="submission" date="2018-03" db="EMBL/GenBank/DDBJ databases">
        <title>Genomic Encyclopedia of Archaeal and Bacterial Type Strains, Phase II (KMG-II): from individual species to whole genera.</title>
        <authorList>
            <person name="Goeker M."/>
        </authorList>
    </citation>
    <scope>NUCLEOTIDE SEQUENCE [LARGE SCALE GENOMIC DNA]</scope>
    <source>
        <strain evidence="1 2">DSM 28229</strain>
    </source>
</reference>
<organism evidence="1 2">
    <name type="scientific">Sediminitomix flava</name>
    <dbReference type="NCBI Taxonomy" id="379075"/>
    <lineage>
        <taxon>Bacteria</taxon>
        <taxon>Pseudomonadati</taxon>
        <taxon>Bacteroidota</taxon>
        <taxon>Cytophagia</taxon>
        <taxon>Cytophagales</taxon>
        <taxon>Flammeovirgaceae</taxon>
        <taxon>Sediminitomix</taxon>
    </lineage>
</organism>
<comment type="caution">
    <text evidence="1">The sequence shown here is derived from an EMBL/GenBank/DDBJ whole genome shotgun (WGS) entry which is preliminary data.</text>
</comment>
<keyword evidence="2" id="KW-1185">Reference proteome</keyword>
<dbReference type="PROSITE" id="PS51257">
    <property type="entry name" value="PROKAR_LIPOPROTEIN"/>
    <property type="match status" value="1"/>
</dbReference>
<accession>A0A315ZB75</accession>
<sequence length="65" mass="7601">MNSLRPISKFTVTAFFLIFSLFLSSCTITKPGKEFYDINTRDRAMKKHSKLLVKKKKIAKKKRGY</sequence>
<gene>
    <name evidence="1" type="ORF">BC781_10285</name>
</gene>
<proteinExistence type="predicted"/>
<evidence type="ECO:0008006" key="3">
    <source>
        <dbReference type="Google" id="ProtNLM"/>
    </source>
</evidence>